<dbReference type="Proteomes" id="UP000027647">
    <property type="component" value="Unassembled WGS sequence"/>
</dbReference>
<dbReference type="InterPro" id="IPR024930">
    <property type="entry name" value="Skp_dom_sf"/>
</dbReference>
<organism evidence="2 3">
    <name type="scientific">Erythrobacter longus</name>
    <dbReference type="NCBI Taxonomy" id="1044"/>
    <lineage>
        <taxon>Bacteria</taxon>
        <taxon>Pseudomonadati</taxon>
        <taxon>Pseudomonadota</taxon>
        <taxon>Alphaproteobacteria</taxon>
        <taxon>Sphingomonadales</taxon>
        <taxon>Erythrobacteraceae</taxon>
        <taxon>Erythrobacter/Porphyrobacter group</taxon>
        <taxon>Erythrobacter</taxon>
    </lineage>
</organism>
<accession>A0A074MH01</accession>
<keyword evidence="3" id="KW-1185">Reference proteome</keyword>
<feature type="signal peptide" evidence="1">
    <location>
        <begin position="1"/>
        <end position="27"/>
    </location>
</feature>
<gene>
    <name evidence="2" type="ORF">EH31_00140</name>
</gene>
<evidence type="ECO:0000313" key="2">
    <source>
        <dbReference type="EMBL" id="KEO91108.1"/>
    </source>
</evidence>
<feature type="chain" id="PRO_5001697189" description="EF-hand domain-containing protein" evidence="1">
    <location>
        <begin position="28"/>
        <end position="231"/>
    </location>
</feature>
<dbReference type="OrthoDB" id="7427936at2"/>
<dbReference type="SUPFAM" id="SSF111384">
    <property type="entry name" value="OmpH-like"/>
    <property type="match status" value="1"/>
</dbReference>
<sequence>MTRFTTTLRAAALAACATFAAATPATAQVEGRLATADVSRAIIGSTALQTAYNQIGTTYSAQIQQRTAKQQELTTLLQPFDANGNGQLDDAEVPAVQGASNFAQIQTLEQEVAALTGQVNGARIFAVEQILAQYPAALTDVTTQQRIVLVVQPDTLQFAAEGADITQLVTSALNTRVPSVQIVPPADWRPQRQSAQIFQEIQQTLLTAQFIQQQQAAQQQQQQPAAAPSGR</sequence>
<dbReference type="InterPro" id="IPR018247">
    <property type="entry name" value="EF_Hand_1_Ca_BS"/>
</dbReference>
<dbReference type="RefSeq" id="WP_034957350.1">
    <property type="nucleotide sequence ID" value="NZ_JMIW01000001.1"/>
</dbReference>
<evidence type="ECO:0008006" key="4">
    <source>
        <dbReference type="Google" id="ProtNLM"/>
    </source>
</evidence>
<dbReference type="InterPro" id="IPR005632">
    <property type="entry name" value="Chaperone_Skp"/>
</dbReference>
<protein>
    <recommendedName>
        <fullName evidence="4">EF-hand domain-containing protein</fullName>
    </recommendedName>
</protein>
<dbReference type="Gene3D" id="3.30.910.20">
    <property type="entry name" value="Skp domain"/>
    <property type="match status" value="1"/>
</dbReference>
<dbReference type="STRING" id="1044.EH31_00140"/>
<dbReference type="PROSITE" id="PS00018">
    <property type="entry name" value="EF_HAND_1"/>
    <property type="match status" value="1"/>
</dbReference>
<dbReference type="EMBL" id="JMIW01000001">
    <property type="protein sequence ID" value="KEO91108.1"/>
    <property type="molecule type" value="Genomic_DNA"/>
</dbReference>
<evidence type="ECO:0000313" key="3">
    <source>
        <dbReference type="Proteomes" id="UP000027647"/>
    </source>
</evidence>
<dbReference type="AlphaFoldDB" id="A0A074MH01"/>
<comment type="caution">
    <text evidence="2">The sequence shown here is derived from an EMBL/GenBank/DDBJ whole genome shotgun (WGS) entry which is preliminary data.</text>
</comment>
<dbReference type="SMART" id="SM00935">
    <property type="entry name" value="OmpH"/>
    <property type="match status" value="1"/>
</dbReference>
<dbReference type="eggNOG" id="COG2825">
    <property type="taxonomic scope" value="Bacteria"/>
</dbReference>
<name>A0A074MH01_ERYLO</name>
<keyword evidence="1" id="KW-0732">Signal</keyword>
<dbReference type="GO" id="GO:0051082">
    <property type="term" value="F:unfolded protein binding"/>
    <property type="evidence" value="ECO:0007669"/>
    <property type="project" value="InterPro"/>
</dbReference>
<proteinExistence type="predicted"/>
<reference evidence="2 3" key="1">
    <citation type="submission" date="2014-04" db="EMBL/GenBank/DDBJ databases">
        <title>A comprehensive comparison of genomes of Erythrobacter spp. strains.</title>
        <authorList>
            <person name="Zheng Q."/>
        </authorList>
    </citation>
    <scope>NUCLEOTIDE SEQUENCE [LARGE SCALE GENOMIC DNA]</scope>
    <source>
        <strain evidence="2 3">DSM 6997</strain>
    </source>
</reference>
<evidence type="ECO:0000256" key="1">
    <source>
        <dbReference type="SAM" id="SignalP"/>
    </source>
</evidence>